<accession>A0A3B0WHW0</accession>
<dbReference type="SUPFAM" id="SSF53756">
    <property type="entry name" value="UDP-Glycosyltransferase/glycogen phosphorylase"/>
    <property type="match status" value="1"/>
</dbReference>
<keyword evidence="5" id="KW-0808">Transferase</keyword>
<evidence type="ECO:0000256" key="5">
    <source>
        <dbReference type="ARBA" id="ARBA00022679"/>
    </source>
</evidence>
<dbReference type="GO" id="GO:0097363">
    <property type="term" value="F:protein O-acetylglucosaminyltransferase activity"/>
    <property type="evidence" value="ECO:0007669"/>
    <property type="project" value="UniProtKB-EC"/>
</dbReference>
<dbReference type="InterPro" id="IPR051939">
    <property type="entry name" value="Glycosyltr_41/O-GlcNAc_trsf"/>
</dbReference>
<gene>
    <name evidence="9" type="ORF">MNBD_GAMMA05-610</name>
</gene>
<dbReference type="InterPro" id="IPR019734">
    <property type="entry name" value="TPR_rpt"/>
</dbReference>
<dbReference type="Gene3D" id="1.25.40.10">
    <property type="entry name" value="Tetratricopeptide repeat domain"/>
    <property type="match status" value="2"/>
</dbReference>
<name>A0A3B0WHW0_9ZZZZ</name>
<dbReference type="PANTHER" id="PTHR44835:SF1">
    <property type="entry name" value="PROTEIN O-GLCNAC TRANSFERASE"/>
    <property type="match status" value="1"/>
</dbReference>
<feature type="domain" description="O-GlcNAc transferase C-terminal" evidence="8">
    <location>
        <begin position="432"/>
        <end position="610"/>
    </location>
</feature>
<dbReference type="PROSITE" id="PS50005">
    <property type="entry name" value="TPR"/>
    <property type="match status" value="2"/>
</dbReference>
<dbReference type="Pfam" id="PF13424">
    <property type="entry name" value="TPR_12"/>
    <property type="match status" value="1"/>
</dbReference>
<keyword evidence="6" id="KW-0677">Repeat</keyword>
<dbReference type="Gene3D" id="3.40.50.2000">
    <property type="entry name" value="Glycogen Phosphorylase B"/>
    <property type="match status" value="1"/>
</dbReference>
<keyword evidence="7" id="KW-0802">TPR repeat</keyword>
<dbReference type="Pfam" id="PF13181">
    <property type="entry name" value="TPR_8"/>
    <property type="match status" value="1"/>
</dbReference>
<organism evidence="9">
    <name type="scientific">hydrothermal vent metagenome</name>
    <dbReference type="NCBI Taxonomy" id="652676"/>
    <lineage>
        <taxon>unclassified sequences</taxon>
        <taxon>metagenomes</taxon>
        <taxon>ecological metagenomes</taxon>
    </lineage>
</organism>
<feature type="domain" description="O-GlcNAc transferase C-terminal" evidence="8">
    <location>
        <begin position="253"/>
        <end position="410"/>
    </location>
</feature>
<protein>
    <recommendedName>
        <fullName evidence="3">protein O-GlcNAc transferase</fullName>
        <ecNumber evidence="3">2.4.1.255</ecNumber>
    </recommendedName>
</protein>
<comment type="pathway">
    <text evidence="1">Protein modification; protein glycosylation.</text>
</comment>
<evidence type="ECO:0000256" key="4">
    <source>
        <dbReference type="ARBA" id="ARBA00022676"/>
    </source>
</evidence>
<evidence type="ECO:0000256" key="6">
    <source>
        <dbReference type="ARBA" id="ARBA00022737"/>
    </source>
</evidence>
<evidence type="ECO:0000256" key="1">
    <source>
        <dbReference type="ARBA" id="ARBA00004922"/>
    </source>
</evidence>
<sequence length="625" mass="69893">MDIIQAKQKLQSLLQNNKYEKARIICSKLCKKIPNDVELWLTYAGIHAQLGLLTKVAECCEKVIKLQPNNVMAHYNLGIAYNSTGQFELAEKSFQNSLQLNPLMHGASIALGQVIMKRGRVDEAIALYTRLLSGPAGNNQEIVQLANINLSLALNTQKRFIEAEEACNRVLAINPNSTEALNNLGQTLKEQGNLDAAADAHRRAINIRPEFVVAHSNLLLDLNYLTNIAVEDVFAEHCRWGQQHGTVSSLKKKLKNDLNPDRPIRVGYVSPDFRAHSVILFIAGLIEAHNRQNVEVFCYSNVKNPDAWTSRVSEAADHWRVICNINDDSFADMVRDDKIDILIDLAGHTSSNRLQAFASKPAPIQVTWLGYPNTTGLNTIDYRITDTWADPPGISDDLNIETLVRLPQGFLCFQPLHDSPAVNKLPMSVTSNITFGCFNNSAKINNEVIQLWAKLLLEIPDSRLLLKSQQLSEPALKKRYLLDFEQAGINPNRIEIIGSIASTIEHLSLYNRMDVALDPFPYNGTTTTCEALWMGVPVITLEGNNHAARVGVSLLNNAGLPEFVAKTKGDYLRIASELAKKPDQLVDLRNNMREHLLNTPLLNAQNFAENIEDAYRSMWLKYCQQ</sequence>
<keyword evidence="4" id="KW-0328">Glycosyltransferase</keyword>
<dbReference type="AlphaFoldDB" id="A0A3B0WHW0"/>
<dbReference type="Pfam" id="PF00515">
    <property type="entry name" value="TPR_1"/>
    <property type="match status" value="1"/>
</dbReference>
<dbReference type="Pfam" id="PF13844">
    <property type="entry name" value="Glyco_transf_41"/>
    <property type="match status" value="2"/>
</dbReference>
<proteinExistence type="inferred from homology"/>
<dbReference type="EC" id="2.4.1.255" evidence="3"/>
<dbReference type="PROSITE" id="PS50293">
    <property type="entry name" value="TPR_REGION"/>
    <property type="match status" value="1"/>
</dbReference>
<reference evidence="9" key="1">
    <citation type="submission" date="2018-06" db="EMBL/GenBank/DDBJ databases">
        <authorList>
            <person name="Zhirakovskaya E."/>
        </authorList>
    </citation>
    <scope>NUCLEOTIDE SEQUENCE</scope>
</reference>
<dbReference type="InterPro" id="IPR029489">
    <property type="entry name" value="OGT/SEC/SPY_C"/>
</dbReference>
<dbReference type="SMART" id="SM00028">
    <property type="entry name" value="TPR"/>
    <property type="match status" value="4"/>
</dbReference>
<evidence type="ECO:0000313" key="9">
    <source>
        <dbReference type="EMBL" id="VAW52070.1"/>
    </source>
</evidence>
<dbReference type="Pfam" id="PF13176">
    <property type="entry name" value="TPR_7"/>
    <property type="match status" value="1"/>
</dbReference>
<dbReference type="EMBL" id="UOFE01000024">
    <property type="protein sequence ID" value="VAW52070.1"/>
    <property type="molecule type" value="Genomic_DNA"/>
</dbReference>
<dbReference type="PANTHER" id="PTHR44835">
    <property type="entry name" value="UDP-N-ACETYLGLUCOSAMINE--PEPTIDE N-ACETYLGLUCOSAMINYLTRANSFERASE SPINDLY-RELATED"/>
    <property type="match status" value="1"/>
</dbReference>
<evidence type="ECO:0000256" key="7">
    <source>
        <dbReference type="ARBA" id="ARBA00022803"/>
    </source>
</evidence>
<comment type="similarity">
    <text evidence="2">Belongs to the glycosyltransferase 41 family. O-GlcNAc transferase subfamily.</text>
</comment>
<dbReference type="InterPro" id="IPR011990">
    <property type="entry name" value="TPR-like_helical_dom_sf"/>
</dbReference>
<dbReference type="SUPFAM" id="SSF48452">
    <property type="entry name" value="TPR-like"/>
    <property type="match status" value="1"/>
</dbReference>
<evidence type="ECO:0000256" key="3">
    <source>
        <dbReference type="ARBA" id="ARBA00011970"/>
    </source>
</evidence>
<dbReference type="Gene3D" id="3.40.50.11380">
    <property type="match status" value="1"/>
</dbReference>
<evidence type="ECO:0000259" key="8">
    <source>
        <dbReference type="Pfam" id="PF13844"/>
    </source>
</evidence>
<evidence type="ECO:0000256" key="2">
    <source>
        <dbReference type="ARBA" id="ARBA00005386"/>
    </source>
</evidence>
<dbReference type="UniPathway" id="UPA00378"/>